<keyword evidence="2" id="KW-0732">Signal</keyword>
<keyword evidence="4" id="KW-1185">Reference proteome</keyword>
<organism evidence="3 4">
    <name type="scientific">Pedococcus aerophilus</name>
    <dbReference type="NCBI Taxonomy" id="436356"/>
    <lineage>
        <taxon>Bacteria</taxon>
        <taxon>Bacillati</taxon>
        <taxon>Actinomycetota</taxon>
        <taxon>Actinomycetes</taxon>
        <taxon>Micrococcales</taxon>
        <taxon>Intrasporangiaceae</taxon>
        <taxon>Pedococcus</taxon>
    </lineage>
</organism>
<name>A0ABN3UR97_9MICO</name>
<reference evidence="3 4" key="1">
    <citation type="journal article" date="2019" name="Int. J. Syst. Evol. Microbiol.">
        <title>The Global Catalogue of Microorganisms (GCM) 10K type strain sequencing project: providing services to taxonomists for standard genome sequencing and annotation.</title>
        <authorList>
            <consortium name="The Broad Institute Genomics Platform"/>
            <consortium name="The Broad Institute Genome Sequencing Center for Infectious Disease"/>
            <person name="Wu L."/>
            <person name="Ma J."/>
        </authorList>
    </citation>
    <scope>NUCLEOTIDE SEQUENCE [LARGE SCALE GENOMIC DNA]</scope>
    <source>
        <strain evidence="3 4">JCM 16378</strain>
    </source>
</reference>
<feature type="chain" id="PRO_5046337195" description="Lipoprotein" evidence="2">
    <location>
        <begin position="34"/>
        <end position="180"/>
    </location>
</feature>
<evidence type="ECO:0000256" key="1">
    <source>
        <dbReference type="SAM" id="MobiDB-lite"/>
    </source>
</evidence>
<protein>
    <recommendedName>
        <fullName evidence="5">Lipoprotein</fullName>
    </recommendedName>
</protein>
<comment type="caution">
    <text evidence="3">The sequence shown here is derived from an EMBL/GenBank/DDBJ whole genome shotgun (WGS) entry which is preliminary data.</text>
</comment>
<dbReference type="InterPro" id="IPR027304">
    <property type="entry name" value="Trigger_fact/SurA_dom_sf"/>
</dbReference>
<gene>
    <name evidence="3" type="ORF">GCM10009867_23200</name>
</gene>
<feature type="signal peptide" evidence="2">
    <location>
        <begin position="1"/>
        <end position="33"/>
    </location>
</feature>
<dbReference type="Proteomes" id="UP001501326">
    <property type="component" value="Unassembled WGS sequence"/>
</dbReference>
<evidence type="ECO:0000256" key="2">
    <source>
        <dbReference type="SAM" id="SignalP"/>
    </source>
</evidence>
<proteinExistence type="predicted"/>
<dbReference type="PROSITE" id="PS51257">
    <property type="entry name" value="PROKAR_LIPOPROTEIN"/>
    <property type="match status" value="1"/>
</dbReference>
<evidence type="ECO:0008006" key="5">
    <source>
        <dbReference type="Google" id="ProtNLM"/>
    </source>
</evidence>
<sequence length="180" mass="18518">MKARPTALRQVLRGSVVAIATAGVLAVSGCSTADTAAIVDGQRITEQEAQEASRQILAAQPDSGITTSSAVASLVMAGFINTVANDAGKGLSDSAARTAIQTIQDPAPSTLELVKASLAFNQMTSEEQSRAVTLAQKADITINPRYGTFDPQKISFDPSTPNWIKPAPAEAPAPAATPQG</sequence>
<accession>A0ABN3UR97</accession>
<evidence type="ECO:0000313" key="3">
    <source>
        <dbReference type="EMBL" id="GAA2737145.1"/>
    </source>
</evidence>
<dbReference type="EMBL" id="BAAARN010000002">
    <property type="protein sequence ID" value="GAA2737145.1"/>
    <property type="molecule type" value="Genomic_DNA"/>
</dbReference>
<evidence type="ECO:0000313" key="4">
    <source>
        <dbReference type="Proteomes" id="UP001501326"/>
    </source>
</evidence>
<feature type="region of interest" description="Disordered" evidence="1">
    <location>
        <begin position="157"/>
        <end position="180"/>
    </location>
</feature>
<feature type="compositionally biased region" description="Low complexity" evidence="1">
    <location>
        <begin position="166"/>
        <end position="180"/>
    </location>
</feature>
<dbReference type="SUPFAM" id="SSF109998">
    <property type="entry name" value="Triger factor/SurA peptide-binding domain-like"/>
    <property type="match status" value="1"/>
</dbReference>